<dbReference type="Proteomes" id="UP000808337">
    <property type="component" value="Unassembled WGS sequence"/>
</dbReference>
<name>A0A9D7SXA1_9BACT</name>
<protein>
    <submittedName>
        <fullName evidence="1">PD-(D/E)XK nuclease family protein</fullName>
    </submittedName>
</protein>
<sequence length="522" mass="59664">MIRLKKETSQEILDDLNSIVNGTIELDDKFSNLSKLFYKIIKSAAATEPIAFRNFYAQYRFVTTQVNMDSGNKANLDAFRRLIKKPAGNLIITEILCNQGSLLLFALIKELIGEEEQSFFVNISATYIPDYFCSFFPNRNYSTLKDIKILCSSWSNIISTGNDAYFILNGYDLDNMEGSVEILMQNHEHSDYTYLHTLLSENVILNCKQLKFEGNESSIYQTTFDSLFVIEPDYLVDATAIGECFQSNGANSDLFILKKIIEEIASGSAAIKGSIVGYYFDEMLIEDDIGTETLFFKAQREYALKAAQFGQIEMNKIKDSIEAEHFPKIQTLANNERTRKCWIEPTFFSIDYGIQGRIDLLSGNEEVFVQNILELKSGSSPNPNMNIAWPGHHMQVVCYDMALESTYGANRNGTNSIFYSGCNIMPRRNIVSEHREKQRVLKIRNYIVTKVFRLAENDFTILEKIKINGINPLPPFHANALKEFRQYYIPTSIETYYYNEMVAFTLRELINSKVGNMLRGAN</sequence>
<accession>A0A9D7SXA1</accession>
<dbReference type="Gene3D" id="3.90.320.10">
    <property type="match status" value="1"/>
</dbReference>
<gene>
    <name evidence="1" type="ORF">IPP15_16130</name>
</gene>
<evidence type="ECO:0000313" key="2">
    <source>
        <dbReference type="Proteomes" id="UP000808337"/>
    </source>
</evidence>
<organism evidence="1 2">
    <name type="scientific">Candidatus Opimibacter skivensis</name>
    <dbReference type="NCBI Taxonomy" id="2982028"/>
    <lineage>
        <taxon>Bacteria</taxon>
        <taxon>Pseudomonadati</taxon>
        <taxon>Bacteroidota</taxon>
        <taxon>Saprospiria</taxon>
        <taxon>Saprospirales</taxon>
        <taxon>Saprospiraceae</taxon>
        <taxon>Candidatus Opimibacter</taxon>
    </lineage>
</organism>
<dbReference type="AlphaFoldDB" id="A0A9D7SXA1"/>
<proteinExistence type="predicted"/>
<evidence type="ECO:0000313" key="1">
    <source>
        <dbReference type="EMBL" id="MBK9983871.1"/>
    </source>
</evidence>
<reference evidence="1 2" key="1">
    <citation type="submission" date="2020-10" db="EMBL/GenBank/DDBJ databases">
        <title>Connecting structure to function with the recovery of over 1000 high-quality activated sludge metagenome-assembled genomes encoding full-length rRNA genes using long-read sequencing.</title>
        <authorList>
            <person name="Singleton C.M."/>
            <person name="Petriglieri F."/>
            <person name="Kristensen J.M."/>
            <person name="Kirkegaard R.H."/>
            <person name="Michaelsen T.Y."/>
            <person name="Andersen M.H."/>
            <person name="Karst S.M."/>
            <person name="Dueholm M.S."/>
            <person name="Nielsen P.H."/>
            <person name="Albertsen M."/>
        </authorList>
    </citation>
    <scope>NUCLEOTIDE SEQUENCE [LARGE SCALE GENOMIC DNA]</scope>
    <source>
        <strain evidence="1">Ribe_18-Q3-R11-54_MAXAC.273</strain>
    </source>
</reference>
<comment type="caution">
    <text evidence="1">The sequence shown here is derived from an EMBL/GenBank/DDBJ whole genome shotgun (WGS) entry which is preliminary data.</text>
</comment>
<dbReference type="EMBL" id="JADKGY010000029">
    <property type="protein sequence ID" value="MBK9983871.1"/>
    <property type="molecule type" value="Genomic_DNA"/>
</dbReference>
<dbReference type="InterPro" id="IPR011604">
    <property type="entry name" value="PDDEXK-like_dom_sf"/>
</dbReference>